<protein>
    <submittedName>
        <fullName evidence="2">TD and POZ domain-containing protein 1</fullName>
    </submittedName>
</protein>
<name>A0AAV4RQ90_CAEEX</name>
<dbReference type="PROSITE" id="PS50144">
    <property type="entry name" value="MATH"/>
    <property type="match status" value="1"/>
</dbReference>
<dbReference type="InterPro" id="IPR002083">
    <property type="entry name" value="MATH/TRAF_dom"/>
</dbReference>
<organism evidence="2 3">
    <name type="scientific">Caerostris extrusa</name>
    <name type="common">Bark spider</name>
    <name type="synonym">Caerostris bankana</name>
    <dbReference type="NCBI Taxonomy" id="172846"/>
    <lineage>
        <taxon>Eukaryota</taxon>
        <taxon>Metazoa</taxon>
        <taxon>Ecdysozoa</taxon>
        <taxon>Arthropoda</taxon>
        <taxon>Chelicerata</taxon>
        <taxon>Arachnida</taxon>
        <taxon>Araneae</taxon>
        <taxon>Araneomorphae</taxon>
        <taxon>Entelegynae</taxon>
        <taxon>Araneoidea</taxon>
        <taxon>Araneidae</taxon>
        <taxon>Caerostris</taxon>
    </lineage>
</organism>
<keyword evidence="3" id="KW-1185">Reference proteome</keyword>
<accession>A0AAV4RQ90</accession>
<dbReference type="SUPFAM" id="SSF49599">
    <property type="entry name" value="TRAF domain-like"/>
    <property type="match status" value="1"/>
</dbReference>
<evidence type="ECO:0000259" key="1">
    <source>
        <dbReference type="PROSITE" id="PS50144"/>
    </source>
</evidence>
<comment type="caution">
    <text evidence="2">The sequence shown here is derived from an EMBL/GenBank/DDBJ whole genome shotgun (WGS) entry which is preliminary data.</text>
</comment>
<evidence type="ECO:0000313" key="3">
    <source>
        <dbReference type="Proteomes" id="UP001054945"/>
    </source>
</evidence>
<sequence length="130" mass="15078">MASKSISQRNAFSITWIIENFDHCWPREKAIHSPTFVVALMESTKWHLIIYPWNNGYVSFYISRLEDCEGPANIEVNFQLEFLASDGSTLKFENRENCAFSKDKSFGMDEFATTNEVFGINKHDFCLMET</sequence>
<evidence type="ECO:0000313" key="2">
    <source>
        <dbReference type="EMBL" id="GIY22128.1"/>
    </source>
</evidence>
<feature type="domain" description="MATH" evidence="1">
    <location>
        <begin position="11"/>
        <end position="130"/>
    </location>
</feature>
<dbReference type="AlphaFoldDB" id="A0AAV4RQ90"/>
<dbReference type="CDD" id="cd00121">
    <property type="entry name" value="MATH"/>
    <property type="match status" value="1"/>
</dbReference>
<proteinExistence type="predicted"/>
<dbReference type="Gene3D" id="2.60.210.10">
    <property type="entry name" value="Apoptosis, Tumor Necrosis Factor Receptor Associated Protein 2, Chain A"/>
    <property type="match status" value="1"/>
</dbReference>
<reference evidence="2 3" key="1">
    <citation type="submission" date="2021-06" db="EMBL/GenBank/DDBJ databases">
        <title>Caerostris extrusa draft genome.</title>
        <authorList>
            <person name="Kono N."/>
            <person name="Arakawa K."/>
        </authorList>
    </citation>
    <scope>NUCLEOTIDE SEQUENCE [LARGE SCALE GENOMIC DNA]</scope>
</reference>
<gene>
    <name evidence="2" type="primary">Tdpoz1_33</name>
    <name evidence="2" type="ORF">CEXT_385331</name>
</gene>
<dbReference type="InterPro" id="IPR008974">
    <property type="entry name" value="TRAF-like"/>
</dbReference>
<dbReference type="Pfam" id="PF00917">
    <property type="entry name" value="MATH"/>
    <property type="match status" value="1"/>
</dbReference>
<dbReference type="Proteomes" id="UP001054945">
    <property type="component" value="Unassembled WGS sequence"/>
</dbReference>
<dbReference type="EMBL" id="BPLR01008106">
    <property type="protein sequence ID" value="GIY22128.1"/>
    <property type="molecule type" value="Genomic_DNA"/>
</dbReference>